<keyword evidence="7 12" id="KW-0853">WD repeat</keyword>
<evidence type="ECO:0000256" key="2">
    <source>
        <dbReference type="ARBA" id="ARBA00004642"/>
    </source>
</evidence>
<dbReference type="AlphaFoldDB" id="A0A9Q1I347"/>
<dbReference type="PANTHER" id="PTHR18763:SF0">
    <property type="entry name" value="WD REPEAT-CONTAINING PROTEIN 18"/>
    <property type="match status" value="1"/>
</dbReference>
<dbReference type="FunFam" id="2.130.10.10:FF:000420">
    <property type="entry name" value="WD repeat-containing protein 18"/>
    <property type="match status" value="1"/>
</dbReference>
<dbReference type="InterPro" id="IPR015943">
    <property type="entry name" value="WD40/YVTN_repeat-like_dom_sf"/>
</dbReference>
<feature type="domain" description="WD repeat-containing protein 18 C-terminal" evidence="14">
    <location>
        <begin position="499"/>
        <end position="546"/>
    </location>
</feature>
<feature type="repeat" description="WD" evidence="12">
    <location>
        <begin position="275"/>
        <end position="316"/>
    </location>
</feature>
<dbReference type="Proteomes" id="UP001152803">
    <property type="component" value="Unassembled WGS sequence"/>
</dbReference>
<dbReference type="Pfam" id="PF00400">
    <property type="entry name" value="WD40"/>
    <property type="match status" value="3"/>
</dbReference>
<keyword evidence="6" id="KW-0963">Cytoplasm</keyword>
<dbReference type="InterPro" id="IPR020472">
    <property type="entry name" value="WD40_PAC1"/>
</dbReference>
<evidence type="ECO:0000256" key="7">
    <source>
        <dbReference type="ARBA" id="ARBA00022574"/>
    </source>
</evidence>
<dbReference type="PROSITE" id="PS50082">
    <property type="entry name" value="WD_REPEATS_2"/>
    <property type="match status" value="3"/>
</dbReference>
<gene>
    <name evidence="15" type="ORF">COCON_G00057720</name>
</gene>
<dbReference type="Pfam" id="PF14077">
    <property type="entry name" value="WDR18_C"/>
    <property type="match status" value="1"/>
</dbReference>
<dbReference type="GO" id="GO:0006364">
    <property type="term" value="P:rRNA processing"/>
    <property type="evidence" value="ECO:0007669"/>
    <property type="project" value="TreeGrafter"/>
</dbReference>
<evidence type="ECO:0000256" key="6">
    <source>
        <dbReference type="ARBA" id="ARBA00022490"/>
    </source>
</evidence>
<dbReference type="SUPFAM" id="SSF50978">
    <property type="entry name" value="WD40 repeat-like"/>
    <property type="match status" value="1"/>
</dbReference>
<feature type="repeat" description="WD" evidence="12">
    <location>
        <begin position="127"/>
        <end position="168"/>
    </location>
</feature>
<comment type="similarity">
    <text evidence="3">Belongs to the WD repeat IPI3/WDR18 family.</text>
</comment>
<dbReference type="GO" id="GO:0006261">
    <property type="term" value="P:DNA-templated DNA replication"/>
    <property type="evidence" value="ECO:0007669"/>
    <property type="project" value="TreeGrafter"/>
</dbReference>
<evidence type="ECO:0000256" key="8">
    <source>
        <dbReference type="ARBA" id="ARBA00022737"/>
    </source>
</evidence>
<sequence length="547" mass="59039">MLLTSFPSAKMSAPMEVIVCADSAEQLWNCAVFELHSGTNLLSYRGGNTSARSLTVLNGEYILGGQLGKNFINVWEIQRKDQLQQKIVCPGIVTCLAASPNGLILLAGIAEAIYVWEVSTGNLLAILSRHYQDLTCLRFTDDSSHFVSGGKDNLALVWNLTSVVQLDSARTPEPRHIWTQHSLPITDIHCGLMGPQARVATASLDQTVKLWEISSGEMLLSVLFDVGIMSVTLDPCEYSLFCGGSDGSIFQVSLCSTHLSRDKTFQSDGEGNQVFKGHRTLVTCLSVSMDGTLLLSGSHDETVRLWDIQSRQSIRSMNHKGPVTSAFIMPAPANMLLPESQPGGAGRGHGERRGVPPPGTQPAGVWEKACVKLPSAASLFPRNGVWGGGGSRRASPAPLGGEVRASLIERYLRGPGCGRLRGQVDNRGVANGEPLSSLAFETPGEETGQGGGHGTLCFQQVPEKLTEGPMEKEHTTMCVVVGATEETYLKKAEKLYSLMCAVTDKSVFGDGENTKVRVSELEEEVKTLKKINKDLYDFSTQLLTKPS</sequence>
<comment type="caution">
    <text evidence="15">The sequence shown here is derived from an EMBL/GenBank/DDBJ whole genome shotgun (WGS) entry which is preliminary data.</text>
</comment>
<dbReference type="PROSITE" id="PS50294">
    <property type="entry name" value="WD_REPEATS_REGION"/>
    <property type="match status" value="2"/>
</dbReference>
<dbReference type="OrthoDB" id="756370at2759"/>
<reference evidence="15" key="1">
    <citation type="journal article" date="2023" name="Science">
        <title>Genome structures resolve the early diversification of teleost fishes.</title>
        <authorList>
            <person name="Parey E."/>
            <person name="Louis A."/>
            <person name="Montfort J."/>
            <person name="Bouchez O."/>
            <person name="Roques C."/>
            <person name="Iampietro C."/>
            <person name="Lluch J."/>
            <person name="Castinel A."/>
            <person name="Donnadieu C."/>
            <person name="Desvignes T."/>
            <person name="Floi Bucao C."/>
            <person name="Jouanno E."/>
            <person name="Wen M."/>
            <person name="Mejri S."/>
            <person name="Dirks R."/>
            <person name="Jansen H."/>
            <person name="Henkel C."/>
            <person name="Chen W.J."/>
            <person name="Zahm M."/>
            <person name="Cabau C."/>
            <person name="Klopp C."/>
            <person name="Thompson A.W."/>
            <person name="Robinson-Rechavi M."/>
            <person name="Braasch I."/>
            <person name="Lecointre G."/>
            <person name="Bobe J."/>
            <person name="Postlethwait J.H."/>
            <person name="Berthelot C."/>
            <person name="Roest Crollius H."/>
            <person name="Guiguen Y."/>
        </authorList>
    </citation>
    <scope>NUCLEOTIDE SEQUENCE</scope>
    <source>
        <strain evidence="15">Concon-B</strain>
    </source>
</reference>
<dbReference type="FunFam" id="2.130.10.10:FF:000702">
    <property type="entry name" value="WD repeat-containing protein 18"/>
    <property type="match status" value="1"/>
</dbReference>
<keyword evidence="16" id="KW-1185">Reference proteome</keyword>
<keyword evidence="8" id="KW-0677">Repeat</keyword>
<dbReference type="InterPro" id="IPR001680">
    <property type="entry name" value="WD40_rpt"/>
</dbReference>
<evidence type="ECO:0000256" key="1">
    <source>
        <dbReference type="ARBA" id="ARBA00004604"/>
    </source>
</evidence>
<comment type="subcellular location">
    <subcellularLocation>
        <location evidence="10">Dynein axonemal particle</location>
    </subcellularLocation>
    <subcellularLocation>
        <location evidence="1">Nucleus</location>
        <location evidence="1">Nucleolus</location>
    </subcellularLocation>
    <subcellularLocation>
        <location evidence="2">Nucleus</location>
        <location evidence="2">Nucleoplasm</location>
    </subcellularLocation>
</comment>
<proteinExistence type="inferred from homology"/>
<dbReference type="GO" id="GO:0005730">
    <property type="term" value="C:nucleolus"/>
    <property type="evidence" value="ECO:0007669"/>
    <property type="project" value="UniProtKB-SubCell"/>
</dbReference>
<keyword evidence="9" id="KW-0539">Nucleus</keyword>
<evidence type="ECO:0000256" key="11">
    <source>
        <dbReference type="ARBA" id="ARBA00045929"/>
    </source>
</evidence>
<dbReference type="Gene3D" id="2.130.10.10">
    <property type="entry name" value="YVTN repeat-like/Quinoprotein amine dehydrogenase"/>
    <property type="match status" value="2"/>
</dbReference>
<evidence type="ECO:0000256" key="13">
    <source>
        <dbReference type="SAM" id="MobiDB-lite"/>
    </source>
</evidence>
<evidence type="ECO:0000313" key="15">
    <source>
        <dbReference type="EMBL" id="KAJ8278706.1"/>
    </source>
</evidence>
<dbReference type="InterPro" id="IPR036322">
    <property type="entry name" value="WD40_repeat_dom_sf"/>
</dbReference>
<dbReference type="PRINTS" id="PR00320">
    <property type="entry name" value="GPROTEINBRPT"/>
</dbReference>
<evidence type="ECO:0000256" key="10">
    <source>
        <dbReference type="ARBA" id="ARBA00024190"/>
    </source>
</evidence>
<name>A0A9Q1I347_CONCO</name>
<feature type="region of interest" description="Disordered" evidence="13">
    <location>
        <begin position="339"/>
        <end position="363"/>
    </location>
</feature>
<dbReference type="InterPro" id="IPR026987">
    <property type="entry name" value="WDR18_C"/>
</dbReference>
<dbReference type="InterPro" id="IPR045227">
    <property type="entry name" value="WDR18/Ipi3/RID3"/>
</dbReference>
<dbReference type="GO" id="GO:0120293">
    <property type="term" value="C:dynein axonemal particle"/>
    <property type="evidence" value="ECO:0007669"/>
    <property type="project" value="UniProtKB-SubCell"/>
</dbReference>
<dbReference type="GO" id="GO:0120330">
    <property type="term" value="C:rixosome complex"/>
    <property type="evidence" value="ECO:0007669"/>
    <property type="project" value="TreeGrafter"/>
</dbReference>
<dbReference type="GO" id="GO:0005656">
    <property type="term" value="C:nuclear pre-replicative complex"/>
    <property type="evidence" value="ECO:0007669"/>
    <property type="project" value="TreeGrafter"/>
</dbReference>
<evidence type="ECO:0000256" key="4">
    <source>
        <dbReference type="ARBA" id="ARBA00021267"/>
    </source>
</evidence>
<evidence type="ECO:0000256" key="12">
    <source>
        <dbReference type="PROSITE-ProRule" id="PRU00221"/>
    </source>
</evidence>
<organism evidence="15 16">
    <name type="scientific">Conger conger</name>
    <name type="common">Conger eel</name>
    <name type="synonym">Muraena conger</name>
    <dbReference type="NCBI Taxonomy" id="82655"/>
    <lineage>
        <taxon>Eukaryota</taxon>
        <taxon>Metazoa</taxon>
        <taxon>Chordata</taxon>
        <taxon>Craniata</taxon>
        <taxon>Vertebrata</taxon>
        <taxon>Euteleostomi</taxon>
        <taxon>Actinopterygii</taxon>
        <taxon>Neopterygii</taxon>
        <taxon>Teleostei</taxon>
        <taxon>Anguilliformes</taxon>
        <taxon>Congridae</taxon>
        <taxon>Conger</taxon>
    </lineage>
</organism>
<dbReference type="EMBL" id="JAFJMO010000004">
    <property type="protein sequence ID" value="KAJ8278706.1"/>
    <property type="molecule type" value="Genomic_DNA"/>
</dbReference>
<protein>
    <recommendedName>
        <fullName evidence="4">WD repeat-containing protein 18</fullName>
    </recommendedName>
</protein>
<accession>A0A9Q1I347</accession>
<feature type="repeat" description="WD" evidence="12">
    <location>
        <begin position="199"/>
        <end position="221"/>
    </location>
</feature>
<evidence type="ECO:0000313" key="16">
    <source>
        <dbReference type="Proteomes" id="UP001152803"/>
    </source>
</evidence>
<evidence type="ECO:0000256" key="3">
    <source>
        <dbReference type="ARBA" id="ARBA00010143"/>
    </source>
</evidence>
<evidence type="ECO:0000256" key="9">
    <source>
        <dbReference type="ARBA" id="ARBA00023242"/>
    </source>
</evidence>
<dbReference type="InterPro" id="IPR019775">
    <property type="entry name" value="WD40_repeat_CS"/>
</dbReference>
<evidence type="ECO:0000256" key="5">
    <source>
        <dbReference type="ARBA" id="ARBA00022473"/>
    </source>
</evidence>
<dbReference type="PANTHER" id="PTHR18763">
    <property type="entry name" value="WD-REPEAT PROTEIN 18"/>
    <property type="match status" value="1"/>
</dbReference>
<dbReference type="SMART" id="SM00320">
    <property type="entry name" value="WD40"/>
    <property type="match status" value="5"/>
</dbReference>
<keyword evidence="5" id="KW-0217">Developmental protein</keyword>
<evidence type="ECO:0000259" key="14">
    <source>
        <dbReference type="Pfam" id="PF14077"/>
    </source>
</evidence>
<dbReference type="PROSITE" id="PS00678">
    <property type="entry name" value="WD_REPEATS_1"/>
    <property type="match status" value="1"/>
</dbReference>
<comment type="function">
    <text evidence="11">Functions as a component of the Five Friends of Methylated CHTOP (5FMC) complex; the 5FMC complex is recruited to ZNF148 by methylated CHTOP, leading to desumoylation of ZNF148 and subsequent transactivation of ZNF148 target genes. Component of the PELP1 complex involved in the nucleolar steps of 28S rRNA maturation and the subsequent nucleoplasmic transit of the pre-60S ribosomal subunit. May play a role during development.</text>
</comment>